<evidence type="ECO:0000256" key="1">
    <source>
        <dbReference type="SAM" id="Phobius"/>
    </source>
</evidence>
<name>A0A1I7WCR0_HETBA</name>
<evidence type="ECO:0000313" key="2">
    <source>
        <dbReference type="Proteomes" id="UP000095283"/>
    </source>
</evidence>
<sequence length="278" mass="31893">MEILNRYRCKLLHVLCAEEQNRLKVNSVNRGSCLFTVHCFYIICYSTLIMIVIFTLRRHYTSLLTLTLGVISTEMGLVGISTVVALFCRGDPGCERFAFEERHDCGEVVMVIDGVATAGGITSFRGRSSSGWNERPSAIDLHITSLANRMWSRVPTVHCYRRLQNGNTKQISLSRKNETIQAGFMLIFSKCITLTKDSADKSCGMYKCIILILKRAPLDQTLLISSCLNSCIEKLLRYLHIFVFINSRYFFILYDSQKFQVFHHCFYLSSLRFGDMFY</sequence>
<protein>
    <submittedName>
        <fullName evidence="3">Transmembrane protein</fullName>
    </submittedName>
</protein>
<feature type="transmembrane region" description="Helical" evidence="1">
    <location>
        <begin position="35"/>
        <end position="56"/>
    </location>
</feature>
<proteinExistence type="predicted"/>
<dbReference type="AlphaFoldDB" id="A0A1I7WCR0"/>
<reference evidence="3" key="1">
    <citation type="submission" date="2016-11" db="UniProtKB">
        <authorList>
            <consortium name="WormBaseParasite"/>
        </authorList>
    </citation>
    <scope>IDENTIFICATION</scope>
</reference>
<evidence type="ECO:0000313" key="3">
    <source>
        <dbReference type="WBParaSite" id="Hba_02523"/>
    </source>
</evidence>
<accession>A0A1I7WCR0</accession>
<keyword evidence="1" id="KW-1133">Transmembrane helix</keyword>
<keyword evidence="2" id="KW-1185">Reference proteome</keyword>
<feature type="transmembrane region" description="Helical" evidence="1">
    <location>
        <begin position="63"/>
        <end position="87"/>
    </location>
</feature>
<keyword evidence="1" id="KW-0812">Transmembrane</keyword>
<keyword evidence="1" id="KW-0472">Membrane</keyword>
<dbReference type="WBParaSite" id="Hba_02523">
    <property type="protein sequence ID" value="Hba_02523"/>
    <property type="gene ID" value="Hba_02523"/>
</dbReference>
<organism evidence="2 3">
    <name type="scientific">Heterorhabditis bacteriophora</name>
    <name type="common">Entomopathogenic nematode worm</name>
    <dbReference type="NCBI Taxonomy" id="37862"/>
    <lineage>
        <taxon>Eukaryota</taxon>
        <taxon>Metazoa</taxon>
        <taxon>Ecdysozoa</taxon>
        <taxon>Nematoda</taxon>
        <taxon>Chromadorea</taxon>
        <taxon>Rhabditida</taxon>
        <taxon>Rhabditina</taxon>
        <taxon>Rhabditomorpha</taxon>
        <taxon>Strongyloidea</taxon>
        <taxon>Heterorhabditidae</taxon>
        <taxon>Heterorhabditis</taxon>
    </lineage>
</organism>
<dbReference type="Proteomes" id="UP000095283">
    <property type="component" value="Unplaced"/>
</dbReference>